<keyword evidence="1" id="KW-0812">Transmembrane</keyword>
<evidence type="ECO:0000313" key="2">
    <source>
        <dbReference type="EMBL" id="MEP0817024.1"/>
    </source>
</evidence>
<evidence type="ECO:0000313" key="3">
    <source>
        <dbReference type="Proteomes" id="UP001464891"/>
    </source>
</evidence>
<reference evidence="2 3" key="1">
    <citation type="submission" date="2022-04" db="EMBL/GenBank/DDBJ databases">
        <title>Positive selection, recombination, and allopatry shape intraspecific diversity of widespread and dominant cyanobacteria.</title>
        <authorList>
            <person name="Wei J."/>
            <person name="Shu W."/>
            <person name="Hu C."/>
        </authorList>
    </citation>
    <scope>NUCLEOTIDE SEQUENCE [LARGE SCALE GENOMIC DNA]</scope>
    <source>
        <strain evidence="2 3">GB2-A4</strain>
    </source>
</reference>
<dbReference type="NCBIfam" id="NF033486">
    <property type="entry name" value="harvest_ssl1498"/>
    <property type="match status" value="1"/>
</dbReference>
<keyword evidence="1" id="KW-1133">Transmembrane helix</keyword>
<dbReference type="EMBL" id="JAMPKM010000003">
    <property type="protein sequence ID" value="MEP0817024.1"/>
    <property type="molecule type" value="Genomic_DNA"/>
</dbReference>
<dbReference type="RefSeq" id="WP_190439482.1">
    <property type="nucleotide sequence ID" value="NZ_JAMPKM010000003.1"/>
</dbReference>
<gene>
    <name evidence="2" type="ORF">NC998_07935</name>
</gene>
<keyword evidence="1" id="KW-0472">Membrane</keyword>
<dbReference type="InterPro" id="IPR048028">
    <property type="entry name" value="Psb34-like"/>
</dbReference>
<protein>
    <submittedName>
        <fullName evidence="2">Ssl1498 family light-harvesting-like protein</fullName>
    </submittedName>
</protein>
<feature type="transmembrane region" description="Helical" evidence="1">
    <location>
        <begin position="34"/>
        <end position="55"/>
    </location>
</feature>
<keyword evidence="3" id="KW-1185">Reference proteome</keyword>
<comment type="caution">
    <text evidence="2">The sequence shown here is derived from an EMBL/GenBank/DDBJ whole genome shotgun (WGS) entry which is preliminary data.</text>
</comment>
<accession>A0ABV0J5U9</accession>
<evidence type="ECO:0000256" key="1">
    <source>
        <dbReference type="SAM" id="Phobius"/>
    </source>
</evidence>
<proteinExistence type="predicted"/>
<dbReference type="Proteomes" id="UP001464891">
    <property type="component" value="Unassembled WGS sequence"/>
</dbReference>
<organism evidence="2 3">
    <name type="scientific">Trichocoleus desertorum GB2-A4</name>
    <dbReference type="NCBI Taxonomy" id="2933944"/>
    <lineage>
        <taxon>Bacteria</taxon>
        <taxon>Bacillati</taxon>
        <taxon>Cyanobacteriota</taxon>
        <taxon>Cyanophyceae</taxon>
        <taxon>Leptolyngbyales</taxon>
        <taxon>Trichocoleusaceae</taxon>
        <taxon>Trichocoleus</taxon>
    </lineage>
</organism>
<dbReference type="Pfam" id="PF26394">
    <property type="entry name" value="Psb34"/>
    <property type="match status" value="1"/>
</dbReference>
<sequence>MRYTTDEHGVLNNYAVEPAMYYSEYPSPAQQQRYLFQAAIAVLLVATSVFVALSAS</sequence>
<name>A0ABV0J5U9_9CYAN</name>